<dbReference type="AlphaFoldDB" id="S7WW86"/>
<name>S7WW86_9BACT</name>
<reference evidence="1 2" key="1">
    <citation type="journal article" date="2013" name="Genome Announc.">
        <title>Draft Genome Sequence of Cyclobacterium qasimii Strain M12-11BT, Isolated from Arctic Marine Sediment.</title>
        <authorList>
            <person name="Shivaji S."/>
            <person name="Ara S."/>
            <person name="Singh A."/>
            <person name="Kumar Pinnaka A."/>
        </authorList>
    </citation>
    <scope>NUCLEOTIDE SEQUENCE [LARGE SCALE GENOMIC DNA]</scope>
    <source>
        <strain evidence="1 2">M12-11B</strain>
    </source>
</reference>
<evidence type="ECO:0000313" key="1">
    <source>
        <dbReference type="EMBL" id="EPR71044.1"/>
    </source>
</evidence>
<comment type="caution">
    <text evidence="1">The sequence shown here is derived from an EMBL/GenBank/DDBJ whole genome shotgun (WGS) entry which is preliminary data.</text>
</comment>
<proteinExistence type="predicted"/>
<organism evidence="1 2">
    <name type="scientific">Cyclobacterium qasimii M12-11B</name>
    <dbReference type="NCBI Taxonomy" id="641524"/>
    <lineage>
        <taxon>Bacteria</taxon>
        <taxon>Pseudomonadati</taxon>
        <taxon>Bacteroidota</taxon>
        <taxon>Cytophagia</taxon>
        <taxon>Cytophagales</taxon>
        <taxon>Cyclobacteriaceae</taxon>
        <taxon>Cyclobacterium</taxon>
    </lineage>
</organism>
<gene>
    <name evidence="1" type="ORF">ADICYQ_0635</name>
</gene>
<accession>S7WW86</accession>
<dbReference type="Proteomes" id="UP000014974">
    <property type="component" value="Unassembled WGS sequence"/>
</dbReference>
<dbReference type="EMBL" id="ATNM01000029">
    <property type="protein sequence ID" value="EPR71044.1"/>
    <property type="molecule type" value="Genomic_DNA"/>
</dbReference>
<sequence length="43" mass="4798">MILSALLQKKATIPPKSGCAYRFGPRLHSLGYKNDTPMGFWDS</sequence>
<protein>
    <submittedName>
        <fullName evidence="1">Uncharacterized protein</fullName>
    </submittedName>
</protein>
<evidence type="ECO:0000313" key="2">
    <source>
        <dbReference type="Proteomes" id="UP000014974"/>
    </source>
</evidence>